<feature type="domain" description="DUF2963" evidence="2">
    <location>
        <begin position="290"/>
        <end position="337"/>
    </location>
</feature>
<organism evidence="3 4">
    <name type="scientific">Candidatus Phytoplasma solani</name>
    <dbReference type="NCBI Taxonomy" id="69896"/>
    <lineage>
        <taxon>Bacteria</taxon>
        <taxon>Bacillati</taxon>
        <taxon>Mycoplasmatota</taxon>
        <taxon>Mollicutes</taxon>
        <taxon>Acholeplasmatales</taxon>
        <taxon>Acholeplasmataceae</taxon>
        <taxon>Candidatus Phytoplasma</taxon>
        <taxon>16SrXII (Stolbur group)</taxon>
    </lineage>
</organism>
<evidence type="ECO:0000256" key="1">
    <source>
        <dbReference type="SAM" id="Phobius"/>
    </source>
</evidence>
<name>A0A421NYT7_9MOLU</name>
<sequence>MKQAKKTVSIFFLKIILIIIALLIVIKTVFPDPVSNSLKAESTDHTQISPVYYIEEFDPTTSNLVKKTFYQKDGQTNDIIFEYDKTTGKIIKQTNYNQNKTINYIFEYDTNQNFLAWRPPNEEEIAATTSTSVPFQNTYNLSASEFNPYLHVHRVDQIQYHHSSLYQDFQNNVSQATNYYDYINNWKNNAEIKPQNYTYETLDQIAQKKPTITFYDINGQEHHLTYYHQQSFLARWNSSSYYALNNDLKFYPQNLLSSIISNSSQIINQYLSTKPPPACPSNMKIVYNSQNGNKQSLTEFNQNSKPTKITQYQSDGQTNDIIFECDKTTGKIIKQTNYNQNKTINYIFEYDTNQNFLAWCPPNEEEIAATTSTSVPFQNTYNLSASEFNPYLHVHRVDQIQYHHSSLYQDFQNNVSQATNYYDYINNWKNNAEIKPQNYTYETLDQIAQKKPTITFYDINGQEHHLTYYHQQSFLARWNSSSYYALNNDLKFYPQNLLSSIISNSSQIINQYLSTKPPPACPSNMKIVYNSQNGNKQSLTEFNQNSKPTKITQYQSDGKTIDTIFHYNDAGQKIKETKYRDNGKTIFSITEYNPETDQRLKKTVYQSDGITIDYTIDYTSLPPDD</sequence>
<keyword evidence="1" id="KW-0812">Transmembrane</keyword>
<protein>
    <recommendedName>
        <fullName evidence="2">DUF2963 domain-containing protein</fullName>
    </recommendedName>
</protein>
<dbReference type="Pfam" id="PF11178">
    <property type="entry name" value="DUF2963"/>
    <property type="match status" value="4"/>
</dbReference>
<feature type="transmembrane region" description="Helical" evidence="1">
    <location>
        <begin position="12"/>
        <end position="30"/>
    </location>
</feature>
<evidence type="ECO:0000313" key="3">
    <source>
        <dbReference type="EMBL" id="RMI89124.1"/>
    </source>
</evidence>
<proteinExistence type="predicted"/>
<gene>
    <name evidence="3" type="ORF">PSSA1_v1c0030</name>
</gene>
<feature type="domain" description="DUF2963" evidence="2">
    <location>
        <begin position="579"/>
        <end position="618"/>
    </location>
</feature>
<dbReference type="OrthoDB" id="386004at2"/>
<keyword evidence="4" id="KW-1185">Reference proteome</keyword>
<feature type="domain" description="DUF2963" evidence="2">
    <location>
        <begin position="532"/>
        <end position="578"/>
    </location>
</feature>
<evidence type="ECO:0000313" key="4">
    <source>
        <dbReference type="Proteomes" id="UP000283896"/>
    </source>
</evidence>
<dbReference type="EMBL" id="MPBG01000001">
    <property type="protein sequence ID" value="RMI89124.1"/>
    <property type="molecule type" value="Genomic_DNA"/>
</dbReference>
<dbReference type="Proteomes" id="UP000283896">
    <property type="component" value="Unassembled WGS sequence"/>
</dbReference>
<feature type="domain" description="DUF2963" evidence="2">
    <location>
        <begin position="51"/>
        <end position="95"/>
    </location>
</feature>
<dbReference type="InterPro" id="IPR021348">
    <property type="entry name" value="DUF2963"/>
</dbReference>
<comment type="caution">
    <text evidence="3">The sequence shown here is derived from an EMBL/GenBank/DDBJ whole genome shotgun (WGS) entry which is preliminary data.</text>
</comment>
<keyword evidence="1" id="KW-1133">Transmembrane helix</keyword>
<dbReference type="AlphaFoldDB" id="A0A421NYT7"/>
<dbReference type="RefSeq" id="WP_122225292.1">
    <property type="nucleotide sequence ID" value="NZ_MPBG01000001.1"/>
</dbReference>
<keyword evidence="1" id="KW-0472">Membrane</keyword>
<accession>A0A421NYT7</accession>
<evidence type="ECO:0000259" key="2">
    <source>
        <dbReference type="Pfam" id="PF11178"/>
    </source>
</evidence>
<reference evidence="4" key="1">
    <citation type="submission" date="2016-11" db="EMBL/GenBank/DDBJ databases">
        <title>Genome sequence of Candidatus Phytoplasma solani strain SA-1.</title>
        <authorList>
            <person name="Haryono M."/>
            <person name="Samarzija I."/>
            <person name="Seruga Music M."/>
            <person name="Hogenhout S."/>
            <person name="Kuo C.-H."/>
        </authorList>
    </citation>
    <scope>NUCLEOTIDE SEQUENCE [LARGE SCALE GENOMIC DNA]</scope>
    <source>
        <strain evidence="4">SA-1</strain>
    </source>
</reference>